<evidence type="ECO:0000256" key="1">
    <source>
        <dbReference type="SAM" id="Phobius"/>
    </source>
</evidence>
<keyword evidence="1" id="KW-0472">Membrane</keyword>
<dbReference type="AlphaFoldDB" id="A0A101LZU1"/>
<sequence>MNKASEPIGLFFSTFRLKLRSIAFILILIIDESMQILFFRIGQASVDLRAIIIYGIMPFGKIDFVHFDQLILIKGSCYYICDYALTFWGLYIAQGCVILILYVMPYV</sequence>
<keyword evidence="1" id="KW-1133">Transmembrane helix</keyword>
<keyword evidence="2" id="KW-0496">Mitochondrion</keyword>
<evidence type="ECO:0000313" key="2">
    <source>
        <dbReference type="EMBL" id="KUM48424.1"/>
    </source>
</evidence>
<feature type="transmembrane region" description="Helical" evidence="1">
    <location>
        <begin position="85"/>
        <end position="104"/>
    </location>
</feature>
<proteinExistence type="predicted"/>
<keyword evidence="1" id="KW-0812">Transmembrane</keyword>
<feature type="transmembrane region" description="Helical" evidence="1">
    <location>
        <begin position="21"/>
        <end position="39"/>
    </location>
</feature>
<dbReference type="EMBL" id="LKAM01000005">
    <property type="protein sequence ID" value="KUM48424.1"/>
    <property type="molecule type" value="Genomic_DNA"/>
</dbReference>
<reference evidence="2" key="1">
    <citation type="journal article" date="2015" name="Genome Biol. Evol.">
        <title>Organellar Genomes of White Spruce (Picea glauca): Assembly and Annotation.</title>
        <authorList>
            <person name="Jackman S.D."/>
            <person name="Warren R.L."/>
            <person name="Gibb E.A."/>
            <person name="Vandervalk B.P."/>
            <person name="Mohamadi H."/>
            <person name="Chu J."/>
            <person name="Raymond A."/>
            <person name="Pleasance S."/>
            <person name="Coope R."/>
            <person name="Wildung M.R."/>
            <person name="Ritland C.E."/>
            <person name="Bousquet J."/>
            <person name="Jones S.J."/>
            <person name="Bohlmann J."/>
            <person name="Birol I."/>
        </authorList>
    </citation>
    <scope>NUCLEOTIDE SEQUENCE [LARGE SCALE GENOMIC DNA]</scope>
    <source>
        <tissue evidence="2">Flushing bud</tissue>
    </source>
</reference>
<protein>
    <submittedName>
        <fullName evidence="2">Uncharacterized protein</fullName>
    </submittedName>
</protein>
<organism evidence="2">
    <name type="scientific">Picea glauca</name>
    <name type="common">White spruce</name>
    <name type="synonym">Pinus glauca</name>
    <dbReference type="NCBI Taxonomy" id="3330"/>
    <lineage>
        <taxon>Eukaryota</taxon>
        <taxon>Viridiplantae</taxon>
        <taxon>Streptophyta</taxon>
        <taxon>Embryophyta</taxon>
        <taxon>Tracheophyta</taxon>
        <taxon>Spermatophyta</taxon>
        <taxon>Pinopsida</taxon>
        <taxon>Pinidae</taxon>
        <taxon>Conifers I</taxon>
        <taxon>Pinales</taxon>
        <taxon>Pinaceae</taxon>
        <taxon>Picea</taxon>
    </lineage>
</organism>
<comment type="caution">
    <text evidence="2">The sequence shown here is derived from an EMBL/GenBank/DDBJ whole genome shotgun (WGS) entry which is preliminary data.</text>
</comment>
<gene>
    <name evidence="2" type="ORF">ABT39_MTgene4439</name>
</gene>
<geneLocation type="mitochondrion" evidence="2"/>
<name>A0A101LZU1_PICGL</name>
<accession>A0A101LZU1</accession>